<evidence type="ECO:0000256" key="1">
    <source>
        <dbReference type="SAM" id="MobiDB-lite"/>
    </source>
</evidence>
<evidence type="ECO:0000313" key="2">
    <source>
        <dbReference type="EMBL" id="OAX81685.1"/>
    </source>
</evidence>
<feature type="compositionally biased region" description="Low complexity" evidence="1">
    <location>
        <begin position="10"/>
        <end position="25"/>
    </location>
</feature>
<sequence>MHIQEASGESSDGSTPTSASSSSSSCLEPGVLYVRKLPSGKPAFVRRSRKIKTPGALLSDALFNPRSVTQKQVTYQVPDHSQVEPPGPPEPEPQQIFVPPYQQPQQQYPHPQQYPLQCPLDSLPNDMNLYLRPCEVEASLPGGKKVEGTIMVFACHPPWACGLQFQPMFCCPDGFSGRRRRRNRNQRGRCLDCSEHKRCNDFTSGESCSDSSSESDLPVKPKTPKHKNKGRGRLKSAMKEDVKAIYDSSDEEEDKRPVRKPVRPVRPDTNFVDAGVYDSRNGTIRFADGAYKTVPGQLTPDAVGNAHLNHPGDPLRQNTASGPLCHHQDIQPRQSQHNQYVAQSHQY</sequence>
<dbReference type="EMBL" id="LGUA01000428">
    <property type="protein sequence ID" value="OAX81685.1"/>
    <property type="molecule type" value="Genomic_DNA"/>
</dbReference>
<dbReference type="SUPFAM" id="SSF81995">
    <property type="entry name" value="beta-sandwich domain of Sec23/24"/>
    <property type="match status" value="1"/>
</dbReference>
<gene>
    <name evidence="2" type="ORF">ACJ72_03970</name>
</gene>
<name>A0A1B7NY32_9EURO</name>
<feature type="compositionally biased region" description="Basic residues" evidence="1">
    <location>
        <begin position="222"/>
        <end position="236"/>
    </location>
</feature>
<feature type="compositionally biased region" description="Polar residues" evidence="1">
    <location>
        <begin position="331"/>
        <end position="347"/>
    </location>
</feature>
<feature type="region of interest" description="Disordered" evidence="1">
    <location>
        <begin position="1"/>
        <end position="26"/>
    </location>
</feature>
<evidence type="ECO:0000313" key="3">
    <source>
        <dbReference type="Proteomes" id="UP000091918"/>
    </source>
</evidence>
<comment type="caution">
    <text evidence="2">The sequence shown here is derived from an EMBL/GenBank/DDBJ whole genome shotgun (WGS) entry which is preliminary data.</text>
</comment>
<feature type="region of interest" description="Disordered" evidence="1">
    <location>
        <begin position="76"/>
        <end position="96"/>
    </location>
</feature>
<keyword evidence="3" id="KW-1185">Reference proteome</keyword>
<feature type="region of interest" description="Disordered" evidence="1">
    <location>
        <begin position="202"/>
        <end position="267"/>
    </location>
</feature>
<dbReference type="OrthoDB" id="4188515at2759"/>
<dbReference type="AlphaFoldDB" id="A0A1B7NY32"/>
<dbReference type="Proteomes" id="UP000091918">
    <property type="component" value="Unassembled WGS sequence"/>
</dbReference>
<feature type="compositionally biased region" description="Low complexity" evidence="1">
    <location>
        <begin position="204"/>
        <end position="216"/>
    </location>
</feature>
<accession>A0A1B7NY32</accession>
<reference evidence="2 3" key="1">
    <citation type="submission" date="2015-07" db="EMBL/GenBank/DDBJ databases">
        <title>Emmonsia species relationships and genome sequence.</title>
        <authorList>
            <person name="Cuomo C.A."/>
            <person name="Schwartz I.S."/>
            <person name="Kenyon C."/>
            <person name="de Hoog G.S."/>
            <person name="Govender N.P."/>
            <person name="Botha A."/>
            <person name="Moreno L."/>
            <person name="de Vries M."/>
            <person name="Munoz J.F."/>
            <person name="Stielow J.B."/>
        </authorList>
    </citation>
    <scope>NUCLEOTIDE SEQUENCE [LARGE SCALE GENOMIC DNA]</scope>
    <source>
        <strain evidence="2 3">CBS 136260</strain>
    </source>
</reference>
<organism evidence="2 3">
    <name type="scientific">Emergomyces africanus</name>
    <dbReference type="NCBI Taxonomy" id="1955775"/>
    <lineage>
        <taxon>Eukaryota</taxon>
        <taxon>Fungi</taxon>
        <taxon>Dikarya</taxon>
        <taxon>Ascomycota</taxon>
        <taxon>Pezizomycotina</taxon>
        <taxon>Eurotiomycetes</taxon>
        <taxon>Eurotiomycetidae</taxon>
        <taxon>Onygenales</taxon>
        <taxon>Ajellomycetaceae</taxon>
        <taxon>Emergomyces</taxon>
    </lineage>
</organism>
<feature type="region of interest" description="Disordered" evidence="1">
    <location>
        <begin position="305"/>
        <end position="347"/>
    </location>
</feature>
<proteinExistence type="predicted"/>
<protein>
    <submittedName>
        <fullName evidence="2">Uncharacterized protein</fullName>
    </submittedName>
</protein>